<evidence type="ECO:0000313" key="1">
    <source>
        <dbReference type="EMBL" id="NDJ18495.1"/>
    </source>
</evidence>
<reference evidence="1" key="1">
    <citation type="submission" date="2019-12" db="EMBL/GenBank/DDBJ databases">
        <title>High-Quality draft genome sequences of three cyanobacteria isolated from the limestone walls of the Old Cathedral of Coimbra.</title>
        <authorList>
            <person name="Tiago I."/>
            <person name="Soares F."/>
            <person name="Portugal A."/>
        </authorList>
    </citation>
    <scope>NUCLEOTIDE SEQUENCE</scope>
    <source>
        <strain evidence="1">A</strain>
    </source>
</reference>
<accession>A0A8J7ZAN6</accession>
<dbReference type="Proteomes" id="UP000646053">
    <property type="component" value="Unassembled WGS sequence"/>
</dbReference>
<dbReference type="EMBL" id="WVIE01000016">
    <property type="protein sequence ID" value="NDJ18495.1"/>
    <property type="molecule type" value="Genomic_DNA"/>
</dbReference>
<protein>
    <submittedName>
        <fullName evidence="1">Uncharacterized protein</fullName>
    </submittedName>
</protein>
<evidence type="ECO:0000313" key="2">
    <source>
        <dbReference type="Proteomes" id="UP000646053"/>
    </source>
</evidence>
<name>A0A8J7ZAN6_9CYAN</name>
<sequence>MKGQMCWLASFGDVNKILHLRDAPHQPWKPYTSSVHRVPDLQIKGASKGWTTYQKLYKAGWTLVPTAQAYSLSSAQPAAVSG</sequence>
<keyword evidence="2" id="KW-1185">Reference proteome</keyword>
<organism evidence="1 2">
    <name type="scientific">Myxacorys almedinensis A</name>
    <dbReference type="NCBI Taxonomy" id="2690445"/>
    <lineage>
        <taxon>Bacteria</taxon>
        <taxon>Bacillati</taxon>
        <taxon>Cyanobacteriota</taxon>
        <taxon>Cyanophyceae</taxon>
        <taxon>Leptolyngbyales</taxon>
        <taxon>Leptolyngbyaceae</taxon>
        <taxon>Myxacorys</taxon>
        <taxon>Myxacorys almedinensis</taxon>
    </lineage>
</organism>
<comment type="caution">
    <text evidence="1">The sequence shown here is derived from an EMBL/GenBank/DDBJ whole genome shotgun (WGS) entry which is preliminary data.</text>
</comment>
<dbReference type="AlphaFoldDB" id="A0A8J7ZAN6"/>
<gene>
    <name evidence="1" type="ORF">GS601_14530</name>
</gene>
<proteinExistence type="predicted"/>
<dbReference type="RefSeq" id="WP_162424019.1">
    <property type="nucleotide sequence ID" value="NZ_WVIE01000016.1"/>
</dbReference>